<reference evidence="9 10" key="1">
    <citation type="submission" date="2016-08" db="EMBL/GenBank/DDBJ databases">
        <title>Characterization of Isolates of Eisenbergiella tayi Derived from Blood Cultures, Using Whole Genome Sequencing.</title>
        <authorList>
            <person name="Bernier A.-M."/>
            <person name="Burdz T."/>
            <person name="Wiebe D."/>
            <person name="Bernard K."/>
        </authorList>
    </citation>
    <scope>NUCLEOTIDE SEQUENCE [LARGE SCALE GENOMIC DNA]</scope>
    <source>
        <strain evidence="9 10">NML120146</strain>
    </source>
</reference>
<dbReference type="PANTHER" id="PTHR43227">
    <property type="entry name" value="BLL4140 PROTEIN"/>
    <property type="match status" value="1"/>
</dbReference>
<dbReference type="EMBL" id="MEHD01000022">
    <property type="protein sequence ID" value="ODR57024.1"/>
    <property type="molecule type" value="Genomic_DNA"/>
</dbReference>
<evidence type="ECO:0000256" key="6">
    <source>
        <dbReference type="ARBA" id="ARBA00023136"/>
    </source>
</evidence>
<evidence type="ECO:0000256" key="4">
    <source>
        <dbReference type="ARBA" id="ARBA00022692"/>
    </source>
</evidence>
<keyword evidence="10" id="KW-1185">Reference proteome</keyword>
<comment type="similarity">
    <text evidence="7">Belongs to the binding-protein-dependent transport system permease family.</text>
</comment>
<name>A0ABX3AIR3_9FIRM</name>
<dbReference type="CDD" id="cd06261">
    <property type="entry name" value="TM_PBP2"/>
    <property type="match status" value="1"/>
</dbReference>
<keyword evidence="3" id="KW-1003">Cell membrane</keyword>
<comment type="subcellular location">
    <subcellularLocation>
        <location evidence="1 7">Cell membrane</location>
        <topology evidence="1 7">Multi-pass membrane protein</topology>
    </subcellularLocation>
</comment>
<feature type="transmembrane region" description="Helical" evidence="7">
    <location>
        <begin position="20"/>
        <end position="46"/>
    </location>
</feature>
<feature type="transmembrane region" description="Helical" evidence="7">
    <location>
        <begin position="119"/>
        <end position="139"/>
    </location>
</feature>
<dbReference type="InterPro" id="IPR050809">
    <property type="entry name" value="UgpAE/MalFG_permease"/>
</dbReference>
<evidence type="ECO:0000313" key="9">
    <source>
        <dbReference type="EMBL" id="ODR57024.1"/>
    </source>
</evidence>
<keyword evidence="4 7" id="KW-0812">Transmembrane</keyword>
<keyword evidence="6 7" id="KW-0472">Membrane</keyword>
<organism evidence="9 10">
    <name type="scientific">Eisenbergiella tayi</name>
    <dbReference type="NCBI Taxonomy" id="1432052"/>
    <lineage>
        <taxon>Bacteria</taxon>
        <taxon>Bacillati</taxon>
        <taxon>Bacillota</taxon>
        <taxon>Clostridia</taxon>
        <taxon>Lachnospirales</taxon>
        <taxon>Lachnospiraceae</taxon>
        <taxon>Eisenbergiella</taxon>
    </lineage>
</organism>
<dbReference type="Gene3D" id="1.10.3720.10">
    <property type="entry name" value="MetI-like"/>
    <property type="match status" value="1"/>
</dbReference>
<evidence type="ECO:0000256" key="1">
    <source>
        <dbReference type="ARBA" id="ARBA00004651"/>
    </source>
</evidence>
<sequence>MKRKGWIEGIKKEIKLRWGLYVLLLPTLIYVLVFLYGPMGGVIMAFQDYKASLGLLESPFVGLKHFKRFLTDYNFKTIFTNTMVISFYSLLAGFPLPIIFALFTNTIKNNKVKNVIKTISYAPHFISIVVIVAMINLFFAPTSGVFTNIYNSIRGMAGLEPLTLGILTDKNAFYHLYVWSGIWQELGWNSIIYIAALSSISPDLYEAASIDGASRIQCIRYIDFPSILPTVVTLLILNTGNILAIGFEKAYLMQNNLNIQTSEIISTYVYKMGLNNAQYSFSTAVGLFNSIINLALLLIINTVSKKITDVGIL</sequence>
<comment type="caution">
    <text evidence="9">The sequence shown here is derived from an EMBL/GenBank/DDBJ whole genome shotgun (WGS) entry which is preliminary data.</text>
</comment>
<proteinExistence type="inferred from homology"/>
<evidence type="ECO:0000256" key="7">
    <source>
        <dbReference type="RuleBase" id="RU363032"/>
    </source>
</evidence>
<accession>A0ABX3AIR3</accession>
<dbReference type="InterPro" id="IPR035906">
    <property type="entry name" value="MetI-like_sf"/>
</dbReference>
<dbReference type="Proteomes" id="UP000094869">
    <property type="component" value="Unassembled WGS sequence"/>
</dbReference>
<feature type="transmembrane region" description="Helical" evidence="7">
    <location>
        <begin position="226"/>
        <end position="247"/>
    </location>
</feature>
<dbReference type="PANTHER" id="PTHR43227:SF11">
    <property type="entry name" value="BLL4140 PROTEIN"/>
    <property type="match status" value="1"/>
</dbReference>
<keyword evidence="5 7" id="KW-1133">Transmembrane helix</keyword>
<evidence type="ECO:0000256" key="2">
    <source>
        <dbReference type="ARBA" id="ARBA00022448"/>
    </source>
</evidence>
<evidence type="ECO:0000256" key="3">
    <source>
        <dbReference type="ARBA" id="ARBA00022475"/>
    </source>
</evidence>
<dbReference type="RefSeq" id="WP_069410211.1">
    <property type="nucleotide sequence ID" value="NZ_JAQCZP010000018.1"/>
</dbReference>
<evidence type="ECO:0000259" key="8">
    <source>
        <dbReference type="PROSITE" id="PS50928"/>
    </source>
</evidence>
<feature type="transmembrane region" description="Helical" evidence="7">
    <location>
        <begin position="186"/>
        <end position="205"/>
    </location>
</feature>
<dbReference type="PROSITE" id="PS50928">
    <property type="entry name" value="ABC_TM1"/>
    <property type="match status" value="1"/>
</dbReference>
<dbReference type="SUPFAM" id="SSF161098">
    <property type="entry name" value="MetI-like"/>
    <property type="match status" value="1"/>
</dbReference>
<feature type="transmembrane region" description="Helical" evidence="7">
    <location>
        <begin position="279"/>
        <end position="300"/>
    </location>
</feature>
<evidence type="ECO:0000313" key="10">
    <source>
        <dbReference type="Proteomes" id="UP000094869"/>
    </source>
</evidence>
<dbReference type="Pfam" id="PF00528">
    <property type="entry name" value="BPD_transp_1"/>
    <property type="match status" value="1"/>
</dbReference>
<evidence type="ECO:0000256" key="5">
    <source>
        <dbReference type="ARBA" id="ARBA00022989"/>
    </source>
</evidence>
<gene>
    <name evidence="9" type="ORF">BEI63_12695</name>
</gene>
<dbReference type="InterPro" id="IPR000515">
    <property type="entry name" value="MetI-like"/>
</dbReference>
<feature type="domain" description="ABC transmembrane type-1" evidence="8">
    <location>
        <begin position="79"/>
        <end position="300"/>
    </location>
</feature>
<protein>
    <submittedName>
        <fullName evidence="9">Sugar ABC transporter permease</fullName>
    </submittedName>
</protein>
<feature type="transmembrane region" description="Helical" evidence="7">
    <location>
        <begin position="85"/>
        <end position="107"/>
    </location>
</feature>
<keyword evidence="2 7" id="KW-0813">Transport</keyword>